<dbReference type="CDD" id="cd00383">
    <property type="entry name" value="trans_reg_C"/>
    <property type="match status" value="1"/>
</dbReference>
<gene>
    <name evidence="4" type="ORF">AVDCRST_MAG13-6</name>
</gene>
<dbReference type="GO" id="GO:0003677">
    <property type="term" value="F:DNA binding"/>
    <property type="evidence" value="ECO:0007669"/>
    <property type="project" value="UniProtKB-UniRule"/>
</dbReference>
<evidence type="ECO:0000313" key="4">
    <source>
        <dbReference type="EMBL" id="CAA9465520.1"/>
    </source>
</evidence>
<organism evidence="4">
    <name type="scientific">uncultured Solirubrobacteraceae bacterium</name>
    <dbReference type="NCBI Taxonomy" id="1162706"/>
    <lineage>
        <taxon>Bacteria</taxon>
        <taxon>Bacillati</taxon>
        <taxon>Actinomycetota</taxon>
        <taxon>Thermoleophilia</taxon>
        <taxon>Solirubrobacterales</taxon>
        <taxon>Solirubrobacteraceae</taxon>
        <taxon>environmental samples</taxon>
    </lineage>
</organism>
<dbReference type="InterPro" id="IPR016032">
    <property type="entry name" value="Sig_transdc_resp-reg_C-effctor"/>
</dbReference>
<name>A0A6J4RBD0_9ACTN</name>
<dbReference type="PROSITE" id="PS51755">
    <property type="entry name" value="OMPR_PHOB"/>
    <property type="match status" value="1"/>
</dbReference>
<accession>A0A6J4RBD0</accession>
<dbReference type="GO" id="GO:0006355">
    <property type="term" value="P:regulation of DNA-templated transcription"/>
    <property type="evidence" value="ECO:0007669"/>
    <property type="project" value="InterPro"/>
</dbReference>
<keyword evidence="1 2" id="KW-0238">DNA-binding</keyword>
<dbReference type="EMBL" id="CADCVO010000001">
    <property type="protein sequence ID" value="CAA9465520.1"/>
    <property type="molecule type" value="Genomic_DNA"/>
</dbReference>
<dbReference type="InterPro" id="IPR036388">
    <property type="entry name" value="WH-like_DNA-bd_sf"/>
</dbReference>
<dbReference type="GO" id="GO:0000160">
    <property type="term" value="P:phosphorelay signal transduction system"/>
    <property type="evidence" value="ECO:0007669"/>
    <property type="project" value="InterPro"/>
</dbReference>
<evidence type="ECO:0000259" key="3">
    <source>
        <dbReference type="PROSITE" id="PS51755"/>
    </source>
</evidence>
<dbReference type="AlphaFoldDB" id="A0A6J4RBD0"/>
<dbReference type="InterPro" id="IPR001867">
    <property type="entry name" value="OmpR/PhoB-type_DNA-bd"/>
</dbReference>
<feature type="domain" description="OmpR/PhoB-type" evidence="3">
    <location>
        <begin position="1"/>
        <end position="72"/>
    </location>
</feature>
<dbReference type="SMART" id="SM00862">
    <property type="entry name" value="Trans_reg_C"/>
    <property type="match status" value="1"/>
</dbReference>
<feature type="DNA-binding region" description="OmpR/PhoB-type" evidence="2">
    <location>
        <begin position="1"/>
        <end position="72"/>
    </location>
</feature>
<protein>
    <recommendedName>
        <fullName evidence="3">OmpR/PhoB-type domain-containing protein</fullName>
    </recommendedName>
</protein>
<dbReference type="SUPFAM" id="SSF46894">
    <property type="entry name" value="C-terminal effector domain of the bipartite response regulators"/>
    <property type="match status" value="1"/>
</dbReference>
<sequence length="81" mass="9405">MREFELLVALVRRQGGIVARPDLYETVWGRALRDGDRSIDVYVHKLRAKLESALPEWSFIHTHVGFGYRFTPERSHAVHTS</sequence>
<reference evidence="4" key="1">
    <citation type="submission" date="2020-02" db="EMBL/GenBank/DDBJ databases">
        <authorList>
            <person name="Meier V. D."/>
        </authorList>
    </citation>
    <scope>NUCLEOTIDE SEQUENCE</scope>
    <source>
        <strain evidence="4">AVDCRST_MAG13</strain>
    </source>
</reference>
<dbReference type="Pfam" id="PF00486">
    <property type="entry name" value="Trans_reg_C"/>
    <property type="match status" value="1"/>
</dbReference>
<evidence type="ECO:0000256" key="2">
    <source>
        <dbReference type="PROSITE-ProRule" id="PRU01091"/>
    </source>
</evidence>
<dbReference type="Gene3D" id="1.10.10.10">
    <property type="entry name" value="Winged helix-like DNA-binding domain superfamily/Winged helix DNA-binding domain"/>
    <property type="match status" value="1"/>
</dbReference>
<proteinExistence type="predicted"/>
<evidence type="ECO:0000256" key="1">
    <source>
        <dbReference type="ARBA" id="ARBA00023125"/>
    </source>
</evidence>